<protein>
    <submittedName>
        <fullName evidence="1">Uncharacterized protein</fullName>
    </submittedName>
</protein>
<gene>
    <name evidence="1" type="ORF">SAMN04488006_1940</name>
</gene>
<sequence length="390" mass="44292">MKNLKTLSLLFCLTTFLISCEKDVTEVIDTATLQDTEINQLQNSKISFLNLLKNKQLFSKNSNYTAQKSSKLNSPLLRPSGEAVAQFYLNDEAAFDCSGEMQIEDFSKIETYEDVLEIYDIDGVLDENTILGDEENTYIEQGDIVSGIQFSTSEEYLWFILNSNFEEFFNISFNSAFFNASSAPLEVTFENNNINAITMRLLLENGITTSIYAVDEDGNLLGEIAISPMSEEYEEIIDQMVSIKSTQPIKKLYIIAEESFIYPNFFGFDYITFGECIPDSDNDGILNNVDPYPNSNLSETLFIDEINTSILNKFTKTKGVTMADEMDNLINVINAQYTGDNYNQLHKKFVSEVAKLSYYWYKSRLITSKERSKISSFAWSSNVPSFQQPG</sequence>
<dbReference type="Proteomes" id="UP000199312">
    <property type="component" value="Unassembled WGS sequence"/>
</dbReference>
<dbReference type="OrthoDB" id="1438316at2"/>
<dbReference type="AlphaFoldDB" id="A0A1I6QNH7"/>
<reference evidence="2" key="1">
    <citation type="submission" date="2016-10" db="EMBL/GenBank/DDBJ databases">
        <authorList>
            <person name="Varghese N."/>
            <person name="Submissions S."/>
        </authorList>
    </citation>
    <scope>NUCLEOTIDE SEQUENCE [LARGE SCALE GENOMIC DNA]</scope>
    <source>
        <strain evidence="2">DSM 24450</strain>
    </source>
</reference>
<proteinExistence type="predicted"/>
<keyword evidence="2" id="KW-1185">Reference proteome</keyword>
<evidence type="ECO:0000313" key="2">
    <source>
        <dbReference type="Proteomes" id="UP000199312"/>
    </source>
</evidence>
<dbReference type="RefSeq" id="WP_090225388.1">
    <property type="nucleotide sequence ID" value="NZ_FOZP01000004.1"/>
</dbReference>
<organism evidence="1 2">
    <name type="scientific">Lutibacter maritimus</name>
    <dbReference type="NCBI Taxonomy" id="593133"/>
    <lineage>
        <taxon>Bacteria</taxon>
        <taxon>Pseudomonadati</taxon>
        <taxon>Bacteroidota</taxon>
        <taxon>Flavobacteriia</taxon>
        <taxon>Flavobacteriales</taxon>
        <taxon>Flavobacteriaceae</taxon>
        <taxon>Lutibacter</taxon>
    </lineage>
</organism>
<accession>A0A1I6QNH7</accession>
<evidence type="ECO:0000313" key="1">
    <source>
        <dbReference type="EMBL" id="SFS53882.1"/>
    </source>
</evidence>
<dbReference type="STRING" id="593133.SAMN04488006_1940"/>
<name>A0A1I6QNH7_9FLAO</name>
<dbReference type="EMBL" id="FOZP01000004">
    <property type="protein sequence ID" value="SFS53882.1"/>
    <property type="molecule type" value="Genomic_DNA"/>
</dbReference>
<dbReference type="PROSITE" id="PS51257">
    <property type="entry name" value="PROKAR_LIPOPROTEIN"/>
    <property type="match status" value="1"/>
</dbReference>